<reference evidence="3" key="1">
    <citation type="submission" date="2011-04" db="EMBL/GenBank/DDBJ databases">
        <title>The complete genome of Spirochaeta coccoides DSM 17374.</title>
        <authorList>
            <person name="Lucas S."/>
            <person name="Copeland A."/>
            <person name="Lapidus A."/>
            <person name="Bruce D."/>
            <person name="Goodwin L."/>
            <person name="Pitluck S."/>
            <person name="Peters L."/>
            <person name="Kyrpides N."/>
            <person name="Mavromatis K."/>
            <person name="Pagani I."/>
            <person name="Ivanova N."/>
            <person name="Ovchinnikova G."/>
            <person name="Lu M."/>
            <person name="Detter J.C."/>
            <person name="Tapia R."/>
            <person name="Han C."/>
            <person name="Land M."/>
            <person name="Hauser L."/>
            <person name="Markowitz V."/>
            <person name="Cheng J.-F."/>
            <person name="Hugenholtz P."/>
            <person name="Woyke T."/>
            <person name="Wu D."/>
            <person name="Spring S."/>
            <person name="Schroeder M."/>
            <person name="Brambilla E."/>
            <person name="Klenk H.-P."/>
            <person name="Eisen J.A."/>
        </authorList>
    </citation>
    <scope>NUCLEOTIDE SEQUENCE [LARGE SCALE GENOMIC DNA]</scope>
    <source>
        <strain evidence="3">ATCC BAA-1237 / DSM 17374 / SPN1</strain>
    </source>
</reference>
<dbReference type="STRING" id="760011.Spico_1809"/>
<gene>
    <name evidence="2" type="ordered locus">Spico_1809</name>
</gene>
<dbReference type="eggNOG" id="COG0574">
    <property type="taxonomic scope" value="Bacteria"/>
</dbReference>
<dbReference type="AlphaFoldDB" id="F4GLW6"/>
<dbReference type="OrthoDB" id="9812167at2"/>
<dbReference type="RefSeq" id="WP_013740400.1">
    <property type="nucleotide sequence ID" value="NC_015436.1"/>
</dbReference>
<proteinExistence type="predicted"/>
<dbReference type="SUPFAM" id="SSF56059">
    <property type="entry name" value="Glutathione synthetase ATP-binding domain-like"/>
    <property type="match status" value="1"/>
</dbReference>
<protein>
    <submittedName>
        <fullName evidence="2">Pyruvate phosphate dikinase PEP/pyruvate-binding protein</fullName>
    </submittedName>
</protein>
<evidence type="ECO:0000313" key="3">
    <source>
        <dbReference type="Proteomes" id="UP000007939"/>
    </source>
</evidence>
<dbReference type="HOGENOM" id="CLU_012339_0_0_12"/>
<accession>F4GLW6</accession>
<name>F4GLW6_PARC1</name>
<evidence type="ECO:0000313" key="2">
    <source>
        <dbReference type="EMBL" id="AEC03007.1"/>
    </source>
</evidence>
<dbReference type="GO" id="GO:0016301">
    <property type="term" value="F:kinase activity"/>
    <property type="evidence" value="ECO:0007669"/>
    <property type="project" value="InterPro"/>
</dbReference>
<dbReference type="Gene3D" id="3.30.1490.20">
    <property type="entry name" value="ATP-grasp fold, A domain"/>
    <property type="match status" value="1"/>
</dbReference>
<sequence length="978" mass="109885">MTTLDQTWVPFNNLMLRHIYNVLLICSDYDRFLIEEDGRVEEELYHEYTQLGLSNPPKITHAPDAESALVLLENRPFELVITMLDIGPEKMDDLALGIKSRYPDMPVIALSPSPGHHRNKSLKHASGKSFDYVFYWQGNPSIFLAMVKLVEDAMNAPHDTSVADVPVILLVEDSVRYYSSFLPLLYTSLITENRTSILEALNTWGRTLRMRGRPKILLARTYEDAYGLYEKYRHAMLGVISDVDFHCDGQPNPNAGLVLCRSIRENSPDLPFLLQSTRDDVREKAEDAGATFLWKRDPSLVAELRMYMRREYGFGPFVFRDPSTGAVVAQAETMKDLQHLLPSIPDDSFAWHCRRNDISKWLRSQSLYRLATKIKTRTLGSYDSVRDEKLRVASIIKDYRMERNKGVIAQFSPSSFDETSYFTRIGRGSLGGKGRGLAFIDMELRSSGIVENYPRMSVSIPRTIVIATDIYEQFIEQHCLHEMAYGSYSDHEILETFLSHPLPSRLTNDLQAILKILDAPLSIRSSSLLEDSYSQPFAGVYQTCMIANRGSEQERFDELSQAVRCVWASVFFSKAREYLAATNHVPEEEKMAVIIQNIVGAAYGDYWYPHVSGVARSLNFYPLPGESPHDGIGAIAFGFGKSVVDGEVSFRFSPRHPHRPVNNLDGAARSSQEAFYALALNKPFNPISGNHDNLLLLPLSWAAENHPRSLAAIASTYDGDTGEISESFMSRGTKVITFNGILKYDAFPLASIVHDVLELGTRAMNGSVEIEFAMNLSPLREMPEFSLLQIRPIVAGSENEDVAIDDEDRKKAVIHSRAVMGNGRIEHVRNIIMIKPGSFDTTRTMEMVRELRELNASFSRTDGDYVLVVAGRLGSSDPWLGIPAVWSDISQARVIVETGLPSIHVEPSQGTHFFQNITSFGTVYMTVNPSFGDGTCDFTALSSLPRIRETEYFLHVQSSADLDIRVKGRDQEGVVLLP</sequence>
<dbReference type="Pfam" id="PF01326">
    <property type="entry name" value="PPDK_N"/>
    <property type="match status" value="1"/>
</dbReference>
<keyword evidence="2" id="KW-0670">Pyruvate</keyword>
<reference evidence="2 3" key="2">
    <citation type="journal article" date="2012" name="Stand. Genomic Sci.">
        <title>Complete genome sequence of the termite hindgut bacterium Spirochaeta coccoides type strain (SPN1(T)), reclassification in the genus Sphaerochaeta as Sphaerochaeta coccoides comb. nov. and emendations of the family Spirochaetaceae and the genus Sphaerochaeta.</title>
        <authorList>
            <person name="Abt B."/>
            <person name="Han C."/>
            <person name="Scheuner C."/>
            <person name="Lu M."/>
            <person name="Lapidus A."/>
            <person name="Nolan M."/>
            <person name="Lucas S."/>
            <person name="Hammon N."/>
            <person name="Deshpande S."/>
            <person name="Cheng J.F."/>
            <person name="Tapia R."/>
            <person name="Goodwin L.A."/>
            <person name="Pitluck S."/>
            <person name="Liolios K."/>
            <person name="Pagani I."/>
            <person name="Ivanova N."/>
            <person name="Mavromatis K."/>
            <person name="Mikhailova N."/>
            <person name="Huntemann M."/>
            <person name="Pati A."/>
            <person name="Chen A."/>
            <person name="Palaniappan K."/>
            <person name="Land M."/>
            <person name="Hauser L."/>
            <person name="Brambilla E.M."/>
            <person name="Rohde M."/>
            <person name="Spring S."/>
            <person name="Gronow S."/>
            <person name="Goker M."/>
            <person name="Woyke T."/>
            <person name="Bristow J."/>
            <person name="Eisen J.A."/>
            <person name="Markowitz V."/>
            <person name="Hugenholtz P."/>
            <person name="Kyrpides N.C."/>
            <person name="Klenk H.P."/>
            <person name="Detter J.C."/>
        </authorList>
    </citation>
    <scope>NUCLEOTIDE SEQUENCE [LARGE SCALE GENOMIC DNA]</scope>
    <source>
        <strain evidence="3">ATCC BAA-1237 / DSM 17374 / SPN1</strain>
    </source>
</reference>
<dbReference type="Proteomes" id="UP000007939">
    <property type="component" value="Chromosome"/>
</dbReference>
<dbReference type="GO" id="GO:0005524">
    <property type="term" value="F:ATP binding"/>
    <property type="evidence" value="ECO:0007669"/>
    <property type="project" value="InterPro"/>
</dbReference>
<keyword evidence="3" id="KW-1185">Reference proteome</keyword>
<dbReference type="InterPro" id="IPR013815">
    <property type="entry name" value="ATP_grasp_subdomain_1"/>
</dbReference>
<dbReference type="KEGG" id="scc:Spico_1809"/>
<feature type="domain" description="Pyruvate phosphate dikinase AMP/ATP-binding" evidence="1">
    <location>
        <begin position="429"/>
        <end position="649"/>
    </location>
</feature>
<dbReference type="eggNOG" id="COG0745">
    <property type="taxonomic scope" value="Bacteria"/>
</dbReference>
<dbReference type="EMBL" id="CP002659">
    <property type="protein sequence ID" value="AEC03007.1"/>
    <property type="molecule type" value="Genomic_DNA"/>
</dbReference>
<evidence type="ECO:0000259" key="1">
    <source>
        <dbReference type="Pfam" id="PF01326"/>
    </source>
</evidence>
<organism evidence="2 3">
    <name type="scientific">Parasphaerochaeta coccoides (strain ATCC BAA-1237 / DSM 17374 / SPN1)</name>
    <name type="common">Sphaerochaeta coccoides</name>
    <dbReference type="NCBI Taxonomy" id="760011"/>
    <lineage>
        <taxon>Bacteria</taxon>
        <taxon>Pseudomonadati</taxon>
        <taxon>Spirochaetota</taxon>
        <taxon>Spirochaetia</taxon>
        <taxon>Spirochaetales</taxon>
        <taxon>Sphaerochaetaceae</taxon>
        <taxon>Parasphaerochaeta</taxon>
    </lineage>
</organism>
<dbReference type="InterPro" id="IPR002192">
    <property type="entry name" value="PPDK_AMP/ATP-bd"/>
</dbReference>